<dbReference type="Proteomes" id="UP000215896">
    <property type="component" value="Unassembled WGS sequence"/>
</dbReference>
<dbReference type="OrthoDB" id="5422338at2"/>
<dbReference type="InterPro" id="IPR029058">
    <property type="entry name" value="AB_hydrolase_fold"/>
</dbReference>
<dbReference type="PANTHER" id="PTHR43798">
    <property type="entry name" value="MONOACYLGLYCEROL LIPASE"/>
    <property type="match status" value="1"/>
</dbReference>
<dbReference type="SUPFAM" id="SSF53474">
    <property type="entry name" value="alpha/beta-Hydrolases"/>
    <property type="match status" value="1"/>
</dbReference>
<dbReference type="Gene3D" id="3.40.50.1820">
    <property type="entry name" value="alpha/beta hydrolase"/>
    <property type="match status" value="1"/>
</dbReference>
<name>A0A255GD86_9ACTN</name>
<dbReference type="InterPro" id="IPR050266">
    <property type="entry name" value="AB_hydrolase_sf"/>
</dbReference>
<proteinExistence type="predicted"/>
<dbReference type="PANTHER" id="PTHR43798:SF33">
    <property type="entry name" value="HYDROLASE, PUTATIVE (AFU_ORTHOLOGUE AFUA_2G14860)-RELATED"/>
    <property type="match status" value="1"/>
</dbReference>
<dbReference type="Pfam" id="PF00561">
    <property type="entry name" value="Abhydrolase_1"/>
    <property type="match status" value="1"/>
</dbReference>
<evidence type="ECO:0000313" key="4">
    <source>
        <dbReference type="Proteomes" id="UP000215896"/>
    </source>
</evidence>
<dbReference type="GO" id="GO:0016787">
    <property type="term" value="F:hydrolase activity"/>
    <property type="evidence" value="ECO:0007669"/>
    <property type="project" value="UniProtKB-KW"/>
</dbReference>
<organism evidence="3 4">
    <name type="scientific">Enemella evansiae</name>
    <dbReference type="NCBI Taxonomy" id="2016499"/>
    <lineage>
        <taxon>Bacteria</taxon>
        <taxon>Bacillati</taxon>
        <taxon>Actinomycetota</taxon>
        <taxon>Actinomycetes</taxon>
        <taxon>Propionibacteriales</taxon>
        <taxon>Propionibacteriaceae</taxon>
        <taxon>Enemella</taxon>
    </lineage>
</organism>
<sequence>MGGGLWHHRLRDRDQDRCPGTPGDRRVGHPRPRRLTRVSPARGSRLAQGIGLVTGIAALTAGAVATGWELERRVVGQKLAKRRELPAEAFFTLRAPGPEVVTPDGVRLHVEVDEPGPDADPEAVTVVLVHGYVLSLHCWHFQRKHFRGSRKVVLYDQRSHGRSSRSKPRFCRISQLAKDLKRVLDATTEPDEKVVLIGHSMGGMTIQQFARQYPKLIGTKVVGAGLLATSSGNLAQHSIVPGISGELFPRLAEPILSVTNRIPALIERSRRVSTDVSFVITRRMGYGSQVPAEYVDFLSEMVASTPMEVVADFYPAFAEFDGRRSMPVLSRIETAVIGGEKDSIVPVEHTDRIIEQLPGADSLIVPDSGHMGIVEHHQAYNEVLDHLVERAERKHAG</sequence>
<dbReference type="EMBL" id="NMVO01000013">
    <property type="protein sequence ID" value="OYO13412.1"/>
    <property type="molecule type" value="Genomic_DNA"/>
</dbReference>
<keyword evidence="4" id="KW-1185">Reference proteome</keyword>
<evidence type="ECO:0000259" key="2">
    <source>
        <dbReference type="Pfam" id="PF00561"/>
    </source>
</evidence>
<comment type="caution">
    <text evidence="3">The sequence shown here is derived from an EMBL/GenBank/DDBJ whole genome shotgun (WGS) entry which is preliminary data.</text>
</comment>
<dbReference type="GO" id="GO:0016020">
    <property type="term" value="C:membrane"/>
    <property type="evidence" value="ECO:0007669"/>
    <property type="project" value="TreeGrafter"/>
</dbReference>
<accession>A0A255GD86</accession>
<evidence type="ECO:0000313" key="3">
    <source>
        <dbReference type="EMBL" id="OYO13412.1"/>
    </source>
</evidence>
<protein>
    <submittedName>
        <fullName evidence="3">Alpha/beta hydrolase</fullName>
    </submittedName>
</protein>
<keyword evidence="3" id="KW-0378">Hydrolase</keyword>
<dbReference type="InterPro" id="IPR000073">
    <property type="entry name" value="AB_hydrolase_1"/>
</dbReference>
<gene>
    <name evidence="3" type="ORF">CGZ94_10545</name>
</gene>
<evidence type="ECO:0000256" key="1">
    <source>
        <dbReference type="SAM" id="MobiDB-lite"/>
    </source>
</evidence>
<reference evidence="3 4" key="1">
    <citation type="submission" date="2017-07" db="EMBL/GenBank/DDBJ databases">
        <title>Draft whole genome sequences of clinical Proprionibacteriaceae strains.</title>
        <authorList>
            <person name="Bernier A.-M."/>
            <person name="Bernard K."/>
            <person name="Domingo M.-C."/>
        </authorList>
    </citation>
    <scope>NUCLEOTIDE SEQUENCE [LARGE SCALE GENOMIC DNA]</scope>
    <source>
        <strain evidence="3 4">NML 030167</strain>
    </source>
</reference>
<dbReference type="AlphaFoldDB" id="A0A255GD86"/>
<feature type="compositionally biased region" description="Basic residues" evidence="1">
    <location>
        <begin position="1"/>
        <end position="10"/>
    </location>
</feature>
<feature type="compositionally biased region" description="Basic and acidic residues" evidence="1">
    <location>
        <begin position="11"/>
        <end position="27"/>
    </location>
</feature>
<feature type="domain" description="AB hydrolase-1" evidence="2">
    <location>
        <begin position="125"/>
        <end position="376"/>
    </location>
</feature>
<feature type="region of interest" description="Disordered" evidence="1">
    <location>
        <begin position="1"/>
        <end position="42"/>
    </location>
</feature>